<dbReference type="EMBL" id="JALIEB010000010">
    <property type="protein sequence ID" value="MCV3272823.1"/>
    <property type="molecule type" value="Genomic_DNA"/>
</dbReference>
<dbReference type="RefSeq" id="WP_263845141.1">
    <property type="nucleotide sequence ID" value="NZ_JALIEB010000010.1"/>
</dbReference>
<dbReference type="Proteomes" id="UP001208690">
    <property type="component" value="Unassembled WGS sequence"/>
</dbReference>
<proteinExistence type="predicted"/>
<organism evidence="1 2">
    <name type="scientific">Roseobacter sinensis</name>
    <dbReference type="NCBI Taxonomy" id="2931391"/>
    <lineage>
        <taxon>Bacteria</taxon>
        <taxon>Pseudomonadati</taxon>
        <taxon>Pseudomonadota</taxon>
        <taxon>Alphaproteobacteria</taxon>
        <taxon>Rhodobacterales</taxon>
        <taxon>Roseobacteraceae</taxon>
        <taxon>Roseobacter</taxon>
    </lineage>
</organism>
<keyword evidence="2" id="KW-1185">Reference proteome</keyword>
<evidence type="ECO:0000313" key="1">
    <source>
        <dbReference type="EMBL" id="MCV3272823.1"/>
    </source>
</evidence>
<accession>A0ABT3BGY0</accession>
<reference evidence="1 2" key="1">
    <citation type="submission" date="2022-04" db="EMBL/GenBank/DDBJ databases">
        <title>Roseobacter sp. WL0113 is a bacterium isolated from neritic sediment.</title>
        <authorList>
            <person name="Wang L."/>
            <person name="He W."/>
            <person name="Zhang D.-F."/>
        </authorList>
    </citation>
    <scope>NUCLEOTIDE SEQUENCE [LARGE SCALE GENOMIC DNA]</scope>
    <source>
        <strain evidence="1 2">WL0113</strain>
    </source>
</reference>
<protein>
    <submittedName>
        <fullName evidence="1">Uncharacterized protein</fullName>
    </submittedName>
</protein>
<name>A0ABT3BGY0_9RHOB</name>
<comment type="caution">
    <text evidence="1">The sequence shown here is derived from an EMBL/GenBank/DDBJ whole genome shotgun (WGS) entry which is preliminary data.</text>
</comment>
<sequence length="128" mass="13020">MSGEVGRGTYVTNRFAPLDPALQEPSRAGIDLEIMFRLGAGACGQIARSTAQFFKSNLAEAALAPASVKPGAAAPIFARVMGREASTPSPEALLLSGNGKQAISACLTALAPPKVPVNGSRAASRDAP</sequence>
<gene>
    <name evidence="1" type="ORF">MUB52_15420</name>
</gene>
<evidence type="ECO:0000313" key="2">
    <source>
        <dbReference type="Proteomes" id="UP001208690"/>
    </source>
</evidence>